<dbReference type="Gene3D" id="3.40.50.720">
    <property type="entry name" value="NAD(P)-binding Rossmann-like Domain"/>
    <property type="match status" value="1"/>
</dbReference>
<protein>
    <recommendedName>
        <fullName evidence="4">SDR family NAD(P)-dependent oxidoreductase</fullName>
    </recommendedName>
</protein>
<gene>
    <name evidence="3" type="ORF">GM50_9300</name>
</gene>
<comment type="caution">
    <text evidence="3">The sequence shown here is derived from an EMBL/GenBank/DDBJ whole genome shotgun (WGS) entry which is preliminary data.</text>
</comment>
<comment type="similarity">
    <text evidence="1">Belongs to the short-chain dehydrogenases/reductases (SDR) family.</text>
</comment>
<evidence type="ECO:0008006" key="4">
    <source>
        <dbReference type="Google" id="ProtNLM"/>
    </source>
</evidence>
<reference evidence="3" key="1">
    <citation type="submission" date="2014-05" db="EMBL/GenBank/DDBJ databases">
        <title>Key roles for freshwater Actinobacteria revealed by deep metagenomic sequencing.</title>
        <authorList>
            <person name="Ghai R."/>
            <person name="Mizuno C.M."/>
            <person name="Picazo A."/>
            <person name="Camacho A."/>
            <person name="Rodriguez-Valera F."/>
        </authorList>
    </citation>
    <scope>NUCLEOTIDE SEQUENCE</scope>
</reference>
<dbReference type="GO" id="GO:0016491">
    <property type="term" value="F:oxidoreductase activity"/>
    <property type="evidence" value="ECO:0007669"/>
    <property type="project" value="UniProtKB-KW"/>
</dbReference>
<evidence type="ECO:0000256" key="1">
    <source>
        <dbReference type="ARBA" id="ARBA00006484"/>
    </source>
</evidence>
<evidence type="ECO:0000313" key="3">
    <source>
        <dbReference type="EMBL" id="KGA18229.1"/>
    </source>
</evidence>
<evidence type="ECO:0000256" key="2">
    <source>
        <dbReference type="ARBA" id="ARBA00023002"/>
    </source>
</evidence>
<dbReference type="PRINTS" id="PR00081">
    <property type="entry name" value="GDHRDH"/>
</dbReference>
<dbReference type="SUPFAM" id="SSF51735">
    <property type="entry name" value="NAD(P)-binding Rossmann-fold domains"/>
    <property type="match status" value="1"/>
</dbReference>
<dbReference type="PANTHER" id="PTHR24320">
    <property type="entry name" value="RETINOL DEHYDROGENASE"/>
    <property type="match status" value="1"/>
</dbReference>
<accession>A0A094Q7X7</accession>
<dbReference type="NCBIfam" id="NF004846">
    <property type="entry name" value="PRK06197.1"/>
    <property type="match status" value="1"/>
</dbReference>
<dbReference type="InterPro" id="IPR036291">
    <property type="entry name" value="NAD(P)-bd_dom_sf"/>
</dbReference>
<name>A0A094Q7X7_9ZZZZ</name>
<organism evidence="3">
    <name type="scientific">freshwater metagenome</name>
    <dbReference type="NCBI Taxonomy" id="449393"/>
    <lineage>
        <taxon>unclassified sequences</taxon>
        <taxon>metagenomes</taxon>
        <taxon>ecological metagenomes</taxon>
    </lineage>
</organism>
<dbReference type="AlphaFoldDB" id="A0A094Q7X7"/>
<proteinExistence type="inferred from homology"/>
<dbReference type="InterPro" id="IPR002347">
    <property type="entry name" value="SDR_fam"/>
</dbReference>
<dbReference type="Pfam" id="PF00106">
    <property type="entry name" value="adh_short"/>
    <property type="match status" value="1"/>
</dbReference>
<keyword evidence="2" id="KW-0560">Oxidoreductase</keyword>
<dbReference type="PANTHER" id="PTHR24320:SF148">
    <property type="entry name" value="NAD(P)-BINDING ROSSMANN-FOLD SUPERFAMILY PROTEIN"/>
    <property type="match status" value="1"/>
</dbReference>
<dbReference type="EMBL" id="JNSK01000028">
    <property type="protein sequence ID" value="KGA18229.1"/>
    <property type="molecule type" value="Genomic_DNA"/>
</dbReference>
<sequence length="310" mass="32871">MSSIPTIPRGWNTSNIGDLSGQKFLITGGTSGIGKETARELIRAGAEVTITARDVKKGEATAVELGKRNISVGSLDLTSLESIHNFANSITDDFNVLILNAGVMATPLTLTKNGFELQLGTNHLGHFALAGLLLTKVRDRIVSVASQAHRLGNFGDGSREEILRRAKGVGAYKPWGAYGDSKLANLLFTNELQRRIMRNNWGFSAYAAHPGYSNTNLQSVSPAMRGATAEARVTAAANALIAQSAGRGALPTLCAATHSPIVGASYIGPDGFMEMRGFPKLTRAAGIAYDQELAANLWSISEELTGITWG</sequence>